<dbReference type="InterPro" id="IPR020904">
    <property type="entry name" value="Sc_DH/Rdtase_CS"/>
</dbReference>
<proteinExistence type="inferred from homology"/>
<dbReference type="GO" id="GO:0016491">
    <property type="term" value="F:oxidoreductase activity"/>
    <property type="evidence" value="ECO:0007669"/>
    <property type="project" value="UniProtKB-KW"/>
</dbReference>
<dbReference type="SUPFAM" id="SSF51735">
    <property type="entry name" value="NAD(P)-binding Rossmann-fold domains"/>
    <property type="match status" value="1"/>
</dbReference>
<dbReference type="PANTHER" id="PTHR44196:SF1">
    <property type="entry name" value="DEHYDROGENASE_REDUCTASE SDR FAMILY MEMBER 7B"/>
    <property type="match status" value="1"/>
</dbReference>
<dbReference type="PRINTS" id="PR00080">
    <property type="entry name" value="SDRFAMILY"/>
</dbReference>
<dbReference type="InterPro" id="IPR036291">
    <property type="entry name" value="NAD(P)-bd_dom_sf"/>
</dbReference>
<sequence>MTHKHQALPMAEQVIWLIGASSGIGAALVDELQKNCKALIISARNEDKLQEVATGFDNVSIIPVDITQPSTLAQAAQQLTDRFGHVDTLVANAGTAEYVDVNHFDAALIRRVHETNFMGLVNCVEAALPLLRKSQSGYIVGVSSSVAYLPMPRAQAYGSSKAAVSHFLEAMRADLVHLGMDVSIVCPGFVKTPLTDKNDFPMPMRISAEDAARYMVKGMQKRQFEIHFPKRFSYLLKLIGNLPDFLRLRITASMSRAGTPDNKDSHS</sequence>
<dbReference type="PRINTS" id="PR00081">
    <property type="entry name" value="GDHRDH"/>
</dbReference>
<keyword evidence="2 3" id="KW-0560">Oxidoreductase</keyword>
<accession>A0A160TGQ1</accession>
<dbReference type="EMBL" id="CZQC01000063">
    <property type="protein sequence ID" value="CUS42219.1"/>
    <property type="molecule type" value="Genomic_DNA"/>
</dbReference>
<dbReference type="EC" id="1.1.1.-" evidence="3"/>
<dbReference type="Gene3D" id="3.40.50.720">
    <property type="entry name" value="NAD(P)-binding Rossmann-like Domain"/>
    <property type="match status" value="1"/>
</dbReference>
<evidence type="ECO:0000256" key="1">
    <source>
        <dbReference type="ARBA" id="ARBA00006484"/>
    </source>
</evidence>
<organism evidence="3">
    <name type="scientific">hydrothermal vent metagenome</name>
    <dbReference type="NCBI Taxonomy" id="652676"/>
    <lineage>
        <taxon>unclassified sequences</taxon>
        <taxon>metagenomes</taxon>
        <taxon>ecological metagenomes</taxon>
    </lineage>
</organism>
<reference evidence="3" key="1">
    <citation type="submission" date="2015-10" db="EMBL/GenBank/DDBJ databases">
        <authorList>
            <person name="Gilbert D.G."/>
        </authorList>
    </citation>
    <scope>NUCLEOTIDE SEQUENCE</scope>
</reference>
<dbReference type="PANTHER" id="PTHR44196">
    <property type="entry name" value="DEHYDROGENASE/REDUCTASE SDR FAMILY MEMBER 7B"/>
    <property type="match status" value="1"/>
</dbReference>
<evidence type="ECO:0000313" key="3">
    <source>
        <dbReference type="EMBL" id="CUS42219.1"/>
    </source>
</evidence>
<dbReference type="GO" id="GO:0016020">
    <property type="term" value="C:membrane"/>
    <property type="evidence" value="ECO:0007669"/>
    <property type="project" value="TreeGrafter"/>
</dbReference>
<protein>
    <submittedName>
        <fullName evidence="3">Oxidoreductase, short-chain dehydrogenase/reductase family</fullName>
        <ecNumber evidence="3">1.1.1.-</ecNumber>
    </submittedName>
</protein>
<gene>
    <name evidence="3" type="ORF">MGWOODY_Tha1637</name>
</gene>
<dbReference type="PROSITE" id="PS00061">
    <property type="entry name" value="ADH_SHORT"/>
    <property type="match status" value="1"/>
</dbReference>
<dbReference type="AlphaFoldDB" id="A0A160TGQ1"/>
<evidence type="ECO:0000256" key="2">
    <source>
        <dbReference type="ARBA" id="ARBA00023002"/>
    </source>
</evidence>
<dbReference type="InterPro" id="IPR002347">
    <property type="entry name" value="SDR_fam"/>
</dbReference>
<comment type="similarity">
    <text evidence="1">Belongs to the short-chain dehydrogenases/reductases (SDR) family.</text>
</comment>
<dbReference type="Pfam" id="PF00106">
    <property type="entry name" value="adh_short"/>
    <property type="match status" value="1"/>
</dbReference>
<name>A0A160TGQ1_9ZZZZ</name>